<feature type="transmembrane region" description="Helical" evidence="1">
    <location>
        <begin position="110"/>
        <end position="135"/>
    </location>
</feature>
<evidence type="ECO:0000313" key="3">
    <source>
        <dbReference type="Proteomes" id="UP000683417"/>
    </source>
</evidence>
<dbReference type="PANTHER" id="PTHR10250">
    <property type="entry name" value="MICROSOMAL GLUTATHIONE S-TRANSFERASE"/>
    <property type="match status" value="1"/>
</dbReference>
<dbReference type="InterPro" id="IPR001129">
    <property type="entry name" value="Membr-assoc_MAPEG"/>
</dbReference>
<organism evidence="2 3">
    <name type="scientific">Blumeria graminis f. sp. triticale</name>
    <dbReference type="NCBI Taxonomy" id="1689686"/>
    <lineage>
        <taxon>Eukaryota</taxon>
        <taxon>Fungi</taxon>
        <taxon>Dikarya</taxon>
        <taxon>Ascomycota</taxon>
        <taxon>Pezizomycotina</taxon>
        <taxon>Leotiomycetes</taxon>
        <taxon>Erysiphales</taxon>
        <taxon>Erysiphaceae</taxon>
        <taxon>Blumeria</taxon>
    </lineage>
</organism>
<reference evidence="2" key="1">
    <citation type="submission" date="2020-10" db="EMBL/GenBank/DDBJ databases">
        <authorList>
            <person name="Muller C M."/>
        </authorList>
    </citation>
    <scope>NUCLEOTIDE SEQUENCE</scope>
    <source>
        <strain evidence="2">THUN-12</strain>
    </source>
</reference>
<gene>
    <name evidence="2" type="ORF">BGTH12_LOCUS7888</name>
</gene>
<dbReference type="GO" id="GO:0005635">
    <property type="term" value="C:nuclear envelope"/>
    <property type="evidence" value="ECO:0007669"/>
    <property type="project" value="TreeGrafter"/>
</dbReference>
<feature type="transmembrane region" description="Helical" evidence="1">
    <location>
        <begin position="156"/>
        <end position="177"/>
    </location>
</feature>
<proteinExistence type="predicted"/>
<dbReference type="GO" id="GO:0005783">
    <property type="term" value="C:endoplasmic reticulum"/>
    <property type="evidence" value="ECO:0007669"/>
    <property type="project" value="TreeGrafter"/>
</dbReference>
<name>A0A9W4D7V7_BLUGR</name>
<protein>
    <submittedName>
        <fullName evidence="2">BgTH12-07757</fullName>
    </submittedName>
</protein>
<keyword evidence="1" id="KW-0472">Membrane</keyword>
<dbReference type="EMBL" id="CAJHIT010000011">
    <property type="protein sequence ID" value="CAD6506530.1"/>
    <property type="molecule type" value="Genomic_DNA"/>
</dbReference>
<keyword evidence="1" id="KW-0812">Transmembrane</keyword>
<dbReference type="GO" id="GO:0004364">
    <property type="term" value="F:glutathione transferase activity"/>
    <property type="evidence" value="ECO:0007669"/>
    <property type="project" value="TreeGrafter"/>
</dbReference>
<sequence length="181" mass="20055">TTDPQIYHPHITPAEAEPFARTFLINSTLILVPNMMTIILDENYGYVLLAATSTCLLNTVHTLNTGHFRRAAGVEYPAAYAPPTRTDKLALRFNSAQRAHATYTENHPSMVVALLISGLRFPLTAAALGLGWTLSRWMYMSGYSRGDEAGKGRYRGIQFFLFQFALMGMAGYVSLALTMGW</sequence>
<dbReference type="Pfam" id="PF01124">
    <property type="entry name" value="MAPEG"/>
    <property type="match status" value="1"/>
</dbReference>
<dbReference type="Proteomes" id="UP000683417">
    <property type="component" value="Unassembled WGS sequence"/>
</dbReference>
<dbReference type="GO" id="GO:0016020">
    <property type="term" value="C:membrane"/>
    <property type="evidence" value="ECO:0007669"/>
    <property type="project" value="InterPro"/>
</dbReference>
<accession>A0A9W4D7V7</accession>
<evidence type="ECO:0000256" key="1">
    <source>
        <dbReference type="SAM" id="Phobius"/>
    </source>
</evidence>
<evidence type="ECO:0000313" key="2">
    <source>
        <dbReference type="EMBL" id="CAD6506530.1"/>
    </source>
</evidence>
<comment type="caution">
    <text evidence="2">The sequence shown here is derived from an EMBL/GenBank/DDBJ whole genome shotgun (WGS) entry which is preliminary data.</text>
</comment>
<dbReference type="GO" id="GO:0004602">
    <property type="term" value="F:glutathione peroxidase activity"/>
    <property type="evidence" value="ECO:0007669"/>
    <property type="project" value="TreeGrafter"/>
</dbReference>
<dbReference type="PANTHER" id="PTHR10250:SF26">
    <property type="entry name" value="GLUTATHIONE S-TRANSFERASE 3, MITOCHONDRIAL"/>
    <property type="match status" value="1"/>
</dbReference>
<feature type="non-terminal residue" evidence="2">
    <location>
        <position position="1"/>
    </location>
</feature>
<dbReference type="InterPro" id="IPR050997">
    <property type="entry name" value="MAPEG"/>
</dbReference>
<keyword evidence="1" id="KW-1133">Transmembrane helix</keyword>
<dbReference type="AlphaFoldDB" id="A0A9W4D7V7"/>